<dbReference type="InterPro" id="IPR012341">
    <property type="entry name" value="6hp_glycosidase-like_sf"/>
</dbReference>
<dbReference type="Pfam" id="PF17389">
    <property type="entry name" value="Bac_rhamnosid6H"/>
    <property type="match status" value="1"/>
</dbReference>
<dbReference type="GO" id="GO:0005975">
    <property type="term" value="P:carbohydrate metabolic process"/>
    <property type="evidence" value="ECO:0007669"/>
    <property type="project" value="InterPro"/>
</dbReference>
<dbReference type="AlphaFoldDB" id="A0A2K2FP02"/>
<dbReference type="InterPro" id="IPR008902">
    <property type="entry name" value="Rhamnosid_concanavalin"/>
</dbReference>
<dbReference type="RefSeq" id="WP_103080840.1">
    <property type="nucleotide sequence ID" value="NZ_CP021850.1"/>
</dbReference>
<comment type="caution">
    <text evidence="3">The sequence shown here is derived from an EMBL/GenBank/DDBJ whole genome shotgun (WGS) entry which is preliminary data.</text>
</comment>
<dbReference type="Pfam" id="PF05592">
    <property type="entry name" value="Bac_rhamnosid"/>
    <property type="match status" value="1"/>
</dbReference>
<dbReference type="InterPro" id="IPR035396">
    <property type="entry name" value="Bac_rhamnosid6H"/>
</dbReference>
<dbReference type="SUPFAM" id="SSF49785">
    <property type="entry name" value="Galactose-binding domain-like"/>
    <property type="match status" value="1"/>
</dbReference>
<dbReference type="InterPro" id="IPR008928">
    <property type="entry name" value="6-hairpin_glycosidase_sf"/>
</dbReference>
<dbReference type="PANTHER" id="PTHR34987:SF2">
    <property type="entry name" value="B, PUTATIVE (AFU_ORTHOLOGUE AFUA_7G05040)-RELATED"/>
    <property type="match status" value="1"/>
</dbReference>
<dbReference type="PANTHER" id="PTHR34987">
    <property type="entry name" value="C, PUTATIVE (AFU_ORTHOLOGUE AFUA_3G02880)-RELATED"/>
    <property type="match status" value="1"/>
</dbReference>
<dbReference type="EMBL" id="NIOJ01000010">
    <property type="protein sequence ID" value="PNU00511.1"/>
    <property type="molecule type" value="Genomic_DNA"/>
</dbReference>
<feature type="domain" description="Alpha-L-rhamnosidase concanavalin-like" evidence="1">
    <location>
        <begin position="264"/>
        <end position="338"/>
    </location>
</feature>
<gene>
    <name evidence="3" type="ORF">CDQ84_06070</name>
</gene>
<dbReference type="Gene3D" id="2.60.120.260">
    <property type="entry name" value="Galactose-binding domain-like"/>
    <property type="match status" value="2"/>
</dbReference>
<name>A0A2K2FP02_9CLOT</name>
<evidence type="ECO:0000313" key="4">
    <source>
        <dbReference type="Proteomes" id="UP000236151"/>
    </source>
</evidence>
<protein>
    <submittedName>
        <fullName evidence="3">Uncharacterized protein</fullName>
    </submittedName>
</protein>
<sequence>MEFLDFKALGADWIWNEGTGSLNSYAKFIHEFEVEEIKEIRLMISADTDYVVYVNGRMAGYGQYDDYPFYKVYDEIEIGSLVKKGRNRLCIRGYYQGVDSFQYYKADAGIIFAVLCGHQVLASSGENTWSSPCPAYESGPMENISPQLSFTFKYDASREDDWLDENYKTGNWRKSVVVNKNSKLHPRPVKRLITGERIPSRLCAQGLFMRDKEDGDIGLLMLRDYLSARRIMEMSDGKKDDIVLSGSEPLCIKQDLTEGKGVYLVFDLGREEAGLLDMEVEALEGTVFEIGYGEHLDDLRVRSYVGARNFACRYVSKEGRQSFTHYFKRLGCRYVQLNISNIKGDIKIYYAGVLPVRYPLTCQPVNIKDKLHKKIYEVAVRTLELCMHEHYEDCPWREQALYAMDSRNQALCGYYCFKELDFPESCIRLLALGLQEDGLLELCAPARAPITIPSFTFLWVMELYEFWKHSHRTEFVKEMFETVEKICSSALKRMEGGLIPCYRETRYWNFYEWAEGMDGTPIQRTEALEKRFDAPLNMLLVISLDSAAQLAGAIGQQQLFRYWSECADKLRKAIRKHFYDHRSGLYYTYIKDEKGYHLSELTQALAVCSGCAQGVEADSLRKVLAGENNGLVRITLSYRAFKYDALLMDIERYRQWVVDDIAEIWGSMLFRGATSFWETEKGAADFDNAGSLCHGWSAIPVYYYHKLGIADGK</sequence>
<feature type="domain" description="Alpha-L-rhamnosidase six-hairpin glycosidase" evidence="2">
    <location>
        <begin position="369"/>
        <end position="588"/>
    </location>
</feature>
<dbReference type="Gene3D" id="1.50.10.10">
    <property type="match status" value="1"/>
</dbReference>
<reference evidence="3 4" key="1">
    <citation type="submission" date="2017-06" db="EMBL/GenBank/DDBJ databases">
        <title>Investigating the central metabolism of Clostridium thermosuccinogenes.</title>
        <authorList>
            <person name="Koendjbiharie J.G."/>
            <person name="van Kranenburg R."/>
        </authorList>
    </citation>
    <scope>NUCLEOTIDE SEQUENCE [LARGE SCALE GENOMIC DNA]</scope>
    <source>
        <strain evidence="3 4">DSM 5806</strain>
    </source>
</reference>
<dbReference type="Proteomes" id="UP000236151">
    <property type="component" value="Unassembled WGS sequence"/>
</dbReference>
<organism evidence="3 4">
    <name type="scientific">Clostridium thermosuccinogenes</name>
    <dbReference type="NCBI Taxonomy" id="84032"/>
    <lineage>
        <taxon>Bacteria</taxon>
        <taxon>Bacillati</taxon>
        <taxon>Bacillota</taxon>
        <taxon>Clostridia</taxon>
        <taxon>Eubacteriales</taxon>
        <taxon>Clostridiaceae</taxon>
        <taxon>Clostridium</taxon>
    </lineage>
</organism>
<evidence type="ECO:0000259" key="2">
    <source>
        <dbReference type="Pfam" id="PF17389"/>
    </source>
</evidence>
<proteinExistence type="predicted"/>
<evidence type="ECO:0000259" key="1">
    <source>
        <dbReference type="Pfam" id="PF05592"/>
    </source>
</evidence>
<keyword evidence="4" id="KW-1185">Reference proteome</keyword>
<dbReference type="InterPro" id="IPR008979">
    <property type="entry name" value="Galactose-bd-like_sf"/>
</dbReference>
<evidence type="ECO:0000313" key="3">
    <source>
        <dbReference type="EMBL" id="PNU00511.1"/>
    </source>
</evidence>
<accession>A0A2K2FP02</accession>
<dbReference type="KEGG" id="cthd:CDO33_03715"/>
<dbReference type="OrthoDB" id="9815108at2"/>
<dbReference type="SUPFAM" id="SSF48208">
    <property type="entry name" value="Six-hairpin glycosidases"/>
    <property type="match status" value="1"/>
</dbReference>